<dbReference type="STRING" id="1631249.BQ8794_220061"/>
<proteinExistence type="predicted"/>
<keyword evidence="2" id="KW-1185">Reference proteome</keyword>
<dbReference type="Proteomes" id="UP000188388">
    <property type="component" value="Unassembled WGS sequence"/>
</dbReference>
<reference evidence="2" key="1">
    <citation type="submission" date="2017-01" db="EMBL/GenBank/DDBJ databases">
        <authorList>
            <person name="Brunel B."/>
        </authorList>
    </citation>
    <scope>NUCLEOTIDE SEQUENCE [LARGE SCALE GENOMIC DNA]</scope>
</reference>
<name>A0A1R3V9N7_9HYPH</name>
<organism evidence="1 2">
    <name type="scientific">Mesorhizobium prunaredense</name>
    <dbReference type="NCBI Taxonomy" id="1631249"/>
    <lineage>
        <taxon>Bacteria</taxon>
        <taxon>Pseudomonadati</taxon>
        <taxon>Pseudomonadota</taxon>
        <taxon>Alphaproteobacteria</taxon>
        <taxon>Hyphomicrobiales</taxon>
        <taxon>Phyllobacteriaceae</taxon>
        <taxon>Mesorhizobium</taxon>
    </lineage>
</organism>
<accession>A0A1R3V9N7</accession>
<protein>
    <submittedName>
        <fullName evidence="1">Uncharacterized protein</fullName>
    </submittedName>
</protein>
<dbReference type="EMBL" id="FTPD01000015">
    <property type="protein sequence ID" value="SIT55497.1"/>
    <property type="molecule type" value="Genomic_DNA"/>
</dbReference>
<sequence>MRGTCRSGACTLEDRHGAAGIARVQTSRMAGTGGSVGWGSRSRAARGCRPETAFHSLAATPELSGGWLGFLSGKRSLQTIAAVLPALLVVTVSPDSGPDGLDCARELPCCSRSRPGTVRDHEQMNRCRYERRSECDIR</sequence>
<dbReference type="AlphaFoldDB" id="A0A1R3V9N7"/>
<gene>
    <name evidence="1" type="ORF">BQ8794_220061</name>
</gene>
<evidence type="ECO:0000313" key="1">
    <source>
        <dbReference type="EMBL" id="SIT55497.1"/>
    </source>
</evidence>
<evidence type="ECO:0000313" key="2">
    <source>
        <dbReference type="Proteomes" id="UP000188388"/>
    </source>
</evidence>